<dbReference type="GO" id="GO:0030667">
    <property type="term" value="C:secretory granule membrane"/>
    <property type="evidence" value="ECO:0007669"/>
    <property type="project" value="TreeGrafter"/>
</dbReference>
<dbReference type="InterPro" id="IPR036939">
    <property type="entry name" value="Cu2_ascorb_mOase_N_sf"/>
</dbReference>
<evidence type="ECO:0000313" key="11">
    <source>
        <dbReference type="Proteomes" id="UP000515135"/>
    </source>
</evidence>
<dbReference type="GO" id="GO:0042421">
    <property type="term" value="P:norepinephrine biosynthetic process"/>
    <property type="evidence" value="ECO:0007669"/>
    <property type="project" value="TreeGrafter"/>
</dbReference>
<comment type="cofactor">
    <cofactor evidence="1">
        <name>Cu(2+)</name>
        <dbReference type="ChEBI" id="CHEBI:29036"/>
    </cofactor>
</comment>
<sequence length="600" mass="67685">MRGVPTLLLLLCGCTCLLASAIQKEEILGAVRDFKLSSRDTGDFTHQASLDEQGRYVLLWKFDSETITFEAHVQTEGYVGLGLSPNGGMAGSDVIIGWVKDGQAYITDRYAEGYFEPRLDARQDVELLSGYENGTHTVLRFRRRLKPCDTAEDREITEDTQRVIWSFSAHDPIDHGHGAHATYHGQTRGTKSIILLQKFTQDLDLQDSSLLTFELTAGNVLIPSKDTTYLCNTMRLPVLDRKHHLVKIEPIVQPGHEALVHHILVYQCKLGMVPPTVDGGHECYHPNMPVEWNNCQSIMTAWAVGGKGFTYPDHVGFSMGTDDDPDYIMMEMHYDNPNRLSGVRDSSGLRFYYTPNVRQYDAGILDIGINSAPTLMIPPHAESFQTAGTCFCLDDALQQQGHPINVFASMPHSHLAGIAVRTKLVRNGVVQSYVGRDESYDFDLQEIRLLEPEVVVSEGDQLITECTYKTTDRTQTTFGGLSSREEMCLNFIQYYPRIKLARCYSWTDINQQATFFGVQYAHWEYPYPIYVPPNMVNQTLIDVINQYPWTNQEAERFEQHVRNGQVISFCYPDVANDFQLINAPPEPTIPDDNSISIPGC</sequence>
<dbReference type="InterPro" id="IPR024548">
    <property type="entry name" value="Cu2_monoox_C"/>
</dbReference>
<dbReference type="InterPro" id="IPR014784">
    <property type="entry name" value="Cu2_ascorb_mOase-like_C"/>
</dbReference>
<keyword evidence="6" id="KW-0503">Monooxygenase</keyword>
<name>A0A6P4YEV1_BRABE</name>
<dbReference type="SMART" id="SM00664">
    <property type="entry name" value="DoH"/>
    <property type="match status" value="1"/>
</dbReference>
<keyword evidence="3" id="KW-0479">Metal-binding</keyword>
<dbReference type="GO" id="GO:0004500">
    <property type="term" value="F:dopamine beta-monooxygenase activity"/>
    <property type="evidence" value="ECO:0007669"/>
    <property type="project" value="InterPro"/>
</dbReference>
<evidence type="ECO:0000256" key="7">
    <source>
        <dbReference type="ARBA" id="ARBA00023157"/>
    </source>
</evidence>
<evidence type="ECO:0000256" key="8">
    <source>
        <dbReference type="ARBA" id="ARBA00023180"/>
    </source>
</evidence>
<dbReference type="PRINTS" id="PR00767">
    <property type="entry name" value="DBMONOXGNASE"/>
</dbReference>
<keyword evidence="5" id="KW-0186">Copper</keyword>
<evidence type="ECO:0000256" key="1">
    <source>
        <dbReference type="ARBA" id="ARBA00001973"/>
    </source>
</evidence>
<dbReference type="InterPro" id="IPR000945">
    <property type="entry name" value="DBH-like"/>
</dbReference>
<comment type="similarity">
    <text evidence="2">Belongs to the copper type II ascorbate-dependent monooxygenase family.</text>
</comment>
<evidence type="ECO:0000259" key="10">
    <source>
        <dbReference type="PROSITE" id="PS50836"/>
    </source>
</evidence>
<dbReference type="Pfam" id="PF03351">
    <property type="entry name" value="DOMON"/>
    <property type="match status" value="1"/>
</dbReference>
<dbReference type="PROSITE" id="PS50836">
    <property type="entry name" value="DOMON"/>
    <property type="match status" value="1"/>
</dbReference>
<keyword evidence="7" id="KW-1015">Disulfide bond</keyword>
<evidence type="ECO:0000256" key="9">
    <source>
        <dbReference type="SAM" id="SignalP"/>
    </source>
</evidence>
<dbReference type="Gene3D" id="2.60.120.230">
    <property type="match status" value="1"/>
</dbReference>
<keyword evidence="11" id="KW-1185">Reference proteome</keyword>
<dbReference type="GO" id="GO:0005615">
    <property type="term" value="C:extracellular space"/>
    <property type="evidence" value="ECO:0007669"/>
    <property type="project" value="TreeGrafter"/>
</dbReference>
<evidence type="ECO:0000313" key="12">
    <source>
        <dbReference type="RefSeq" id="XP_019617276.1"/>
    </source>
</evidence>
<keyword evidence="9" id="KW-0732">Signal</keyword>
<dbReference type="PANTHER" id="PTHR10157">
    <property type="entry name" value="DOPAMINE BETA HYDROXYLASE RELATED"/>
    <property type="match status" value="1"/>
</dbReference>
<gene>
    <name evidence="12 13" type="primary">LOC109464679</name>
</gene>
<dbReference type="SUPFAM" id="SSF49742">
    <property type="entry name" value="PHM/PNGase F"/>
    <property type="match status" value="2"/>
</dbReference>
<dbReference type="KEGG" id="bbel:109464679"/>
<dbReference type="Pfam" id="PF03712">
    <property type="entry name" value="Cu2_monoox_C"/>
    <property type="match status" value="1"/>
</dbReference>
<feature type="domain" description="DOMON" evidence="10">
    <location>
        <begin position="54"/>
        <end position="168"/>
    </location>
</feature>
<dbReference type="RefSeq" id="XP_019617277.1">
    <property type="nucleotide sequence ID" value="XM_019761718.1"/>
</dbReference>
<evidence type="ECO:0000256" key="6">
    <source>
        <dbReference type="ARBA" id="ARBA00023033"/>
    </source>
</evidence>
<dbReference type="SUPFAM" id="SSF49344">
    <property type="entry name" value="CBD9-like"/>
    <property type="match status" value="1"/>
</dbReference>
<evidence type="ECO:0000256" key="3">
    <source>
        <dbReference type="ARBA" id="ARBA00022723"/>
    </source>
</evidence>
<dbReference type="FunFam" id="2.60.120.310:FF:000004">
    <property type="entry name" value="DBH-like monooxygenase protein 1"/>
    <property type="match status" value="1"/>
</dbReference>
<evidence type="ECO:0000256" key="2">
    <source>
        <dbReference type="ARBA" id="ARBA00010676"/>
    </source>
</evidence>
<protein>
    <submittedName>
        <fullName evidence="12 13">DBH-like monooxygenase protein 1</fullName>
    </submittedName>
</protein>
<keyword evidence="8" id="KW-0325">Glycoprotein</keyword>
<dbReference type="Proteomes" id="UP000515135">
    <property type="component" value="Unplaced"/>
</dbReference>
<dbReference type="FunFam" id="2.60.40.1210:FF:000003">
    <property type="entry name" value="Uncharacterized protein"/>
    <property type="match status" value="1"/>
</dbReference>
<feature type="chain" id="PRO_5044647552" evidence="9">
    <location>
        <begin position="20"/>
        <end position="600"/>
    </location>
</feature>
<dbReference type="InterPro" id="IPR008977">
    <property type="entry name" value="PHM/PNGase_F_dom_sf"/>
</dbReference>
<dbReference type="PANTHER" id="PTHR10157:SF23">
    <property type="entry name" value="MOXD1 HOMOLOG 1"/>
    <property type="match status" value="1"/>
</dbReference>
<reference evidence="12 13" key="1">
    <citation type="submission" date="2025-04" db="UniProtKB">
        <authorList>
            <consortium name="RefSeq"/>
        </authorList>
    </citation>
    <scope>IDENTIFICATION</scope>
    <source>
        <tissue evidence="12 13">Gonad</tissue>
    </source>
</reference>
<evidence type="ECO:0000313" key="13">
    <source>
        <dbReference type="RefSeq" id="XP_019617277.1"/>
    </source>
</evidence>
<dbReference type="GO" id="GO:0006589">
    <property type="term" value="P:octopamine biosynthetic process"/>
    <property type="evidence" value="ECO:0007669"/>
    <property type="project" value="TreeGrafter"/>
</dbReference>
<dbReference type="Gene3D" id="2.60.120.310">
    <property type="entry name" value="Copper type II, ascorbate-dependent monooxygenase, N-terminal domain"/>
    <property type="match status" value="1"/>
</dbReference>
<dbReference type="CDD" id="cd09631">
    <property type="entry name" value="DOMON_DOH"/>
    <property type="match status" value="1"/>
</dbReference>
<dbReference type="GeneID" id="109464679"/>
<dbReference type="RefSeq" id="XP_019617276.1">
    <property type="nucleotide sequence ID" value="XM_019761717.1"/>
</dbReference>
<dbReference type="Pfam" id="PF01082">
    <property type="entry name" value="Cu2_monooxygen"/>
    <property type="match status" value="1"/>
</dbReference>
<dbReference type="InterPro" id="IPR005018">
    <property type="entry name" value="DOMON_domain"/>
</dbReference>
<dbReference type="GO" id="GO:0005507">
    <property type="term" value="F:copper ion binding"/>
    <property type="evidence" value="ECO:0007669"/>
    <property type="project" value="InterPro"/>
</dbReference>
<evidence type="ECO:0000256" key="5">
    <source>
        <dbReference type="ARBA" id="ARBA00023008"/>
    </source>
</evidence>
<dbReference type="FunFam" id="2.60.120.230:FF:000001">
    <property type="entry name" value="Monooxygenase, DBH-like 1"/>
    <property type="match status" value="1"/>
</dbReference>
<dbReference type="AlphaFoldDB" id="A0A6P4YEV1"/>
<dbReference type="GO" id="GO:0042420">
    <property type="term" value="P:dopamine catabolic process"/>
    <property type="evidence" value="ECO:0007669"/>
    <property type="project" value="TreeGrafter"/>
</dbReference>
<keyword evidence="4" id="KW-0560">Oxidoreductase</keyword>
<dbReference type="InterPro" id="IPR045266">
    <property type="entry name" value="DOH_DOMON"/>
</dbReference>
<organism evidence="11 13">
    <name type="scientific">Branchiostoma belcheri</name>
    <name type="common">Amphioxus</name>
    <dbReference type="NCBI Taxonomy" id="7741"/>
    <lineage>
        <taxon>Eukaryota</taxon>
        <taxon>Metazoa</taxon>
        <taxon>Chordata</taxon>
        <taxon>Cephalochordata</taxon>
        <taxon>Leptocardii</taxon>
        <taxon>Amphioxiformes</taxon>
        <taxon>Branchiostomatidae</taxon>
        <taxon>Branchiostoma</taxon>
    </lineage>
</organism>
<dbReference type="InterPro" id="IPR000323">
    <property type="entry name" value="Cu2_ascorb_mOase_N"/>
</dbReference>
<dbReference type="InterPro" id="IPR028460">
    <property type="entry name" value="Tbh/DBH"/>
</dbReference>
<accession>A0A6P4YEV1</accession>
<proteinExistence type="inferred from homology"/>
<feature type="signal peptide" evidence="9">
    <location>
        <begin position="1"/>
        <end position="19"/>
    </location>
</feature>
<dbReference type="OrthoDB" id="10003276at2759"/>
<evidence type="ECO:0000256" key="4">
    <source>
        <dbReference type="ARBA" id="ARBA00023002"/>
    </source>
</evidence>
<dbReference type="Gene3D" id="2.60.40.1210">
    <property type="entry name" value="Cellobiose dehydrogenase, cytochrome domain"/>
    <property type="match status" value="1"/>
</dbReference>